<evidence type="ECO:0000313" key="4">
    <source>
        <dbReference type="EMBL" id="KAL3271583.1"/>
    </source>
</evidence>
<sequence length="203" mass="22681">MKIIGNTGLPTYGLASVEPLFLSEMTVGAGKSIVNVQQFYKNVSIWGSTSSTVTDVDMDLRKGILNLQLSYPRVTLEAEYSMMGRILVLPVIGHGNCSIILDNAKPNYQAKFDIVTKRGKKFIKIKNQNYSVNAGFAKYHFGNFFNGNQMLGDEINKVLNDNWKEIYDEVIPGYEAAIGILLTNIANRFFLKVPLSEIFLPET</sequence>
<dbReference type="InterPro" id="IPR038606">
    <property type="entry name" value="To_sf"/>
</dbReference>
<keyword evidence="2" id="KW-0090">Biological rhythms</keyword>
<evidence type="ECO:0000256" key="2">
    <source>
        <dbReference type="ARBA" id="ARBA00023108"/>
    </source>
</evidence>
<accession>A0ABD2MYS5</accession>
<proteinExistence type="inferred from homology"/>
<dbReference type="SMART" id="SM00700">
    <property type="entry name" value="JHBP"/>
    <property type="match status" value="1"/>
</dbReference>
<dbReference type="Proteomes" id="UP001516400">
    <property type="component" value="Unassembled WGS sequence"/>
</dbReference>
<comment type="caution">
    <text evidence="4">The sequence shown here is derived from an EMBL/GenBank/DDBJ whole genome shotgun (WGS) entry which is preliminary data.</text>
</comment>
<gene>
    <name evidence="4" type="ORF">HHI36_022058</name>
</gene>
<evidence type="ECO:0000256" key="1">
    <source>
        <dbReference type="ARBA" id="ARBA00022729"/>
    </source>
</evidence>
<evidence type="ECO:0008006" key="6">
    <source>
        <dbReference type="Google" id="ProtNLM"/>
    </source>
</evidence>
<dbReference type="InterPro" id="IPR010562">
    <property type="entry name" value="Haemolymph_juvenile_hormone-bd"/>
</dbReference>
<evidence type="ECO:0000256" key="3">
    <source>
        <dbReference type="ARBA" id="ARBA00060902"/>
    </source>
</evidence>
<comment type="similarity">
    <text evidence="3">Belongs to the TO family.</text>
</comment>
<dbReference type="Pfam" id="PF06585">
    <property type="entry name" value="JHBP"/>
    <property type="match status" value="1"/>
</dbReference>
<protein>
    <recommendedName>
        <fullName evidence="6">Protein takeout</fullName>
    </recommendedName>
</protein>
<dbReference type="GO" id="GO:0007623">
    <property type="term" value="P:circadian rhythm"/>
    <property type="evidence" value="ECO:0007669"/>
    <property type="project" value="UniProtKB-ARBA"/>
</dbReference>
<organism evidence="4 5">
    <name type="scientific">Cryptolaemus montrouzieri</name>
    <dbReference type="NCBI Taxonomy" id="559131"/>
    <lineage>
        <taxon>Eukaryota</taxon>
        <taxon>Metazoa</taxon>
        <taxon>Ecdysozoa</taxon>
        <taxon>Arthropoda</taxon>
        <taxon>Hexapoda</taxon>
        <taxon>Insecta</taxon>
        <taxon>Pterygota</taxon>
        <taxon>Neoptera</taxon>
        <taxon>Endopterygota</taxon>
        <taxon>Coleoptera</taxon>
        <taxon>Polyphaga</taxon>
        <taxon>Cucujiformia</taxon>
        <taxon>Coccinelloidea</taxon>
        <taxon>Coccinellidae</taxon>
        <taxon>Scymninae</taxon>
        <taxon>Scymnini</taxon>
        <taxon>Cryptolaemus</taxon>
    </lineage>
</organism>
<dbReference type="Gene3D" id="3.15.10.30">
    <property type="entry name" value="Haemolymph juvenile hormone binding protein"/>
    <property type="match status" value="1"/>
</dbReference>
<dbReference type="AlphaFoldDB" id="A0ABD2MYS5"/>
<dbReference type="EMBL" id="JABFTP020000042">
    <property type="protein sequence ID" value="KAL3271583.1"/>
    <property type="molecule type" value="Genomic_DNA"/>
</dbReference>
<dbReference type="PANTHER" id="PTHR11008">
    <property type="entry name" value="PROTEIN TAKEOUT-LIKE PROTEIN"/>
    <property type="match status" value="1"/>
</dbReference>
<keyword evidence="1" id="KW-0732">Signal</keyword>
<evidence type="ECO:0000313" key="5">
    <source>
        <dbReference type="Proteomes" id="UP001516400"/>
    </source>
</evidence>
<name>A0ABD2MYS5_9CUCU</name>
<dbReference type="FunFam" id="3.15.10.30:FF:000001">
    <property type="entry name" value="Takeout-like protein 1"/>
    <property type="match status" value="1"/>
</dbReference>
<dbReference type="PANTHER" id="PTHR11008:SF32">
    <property type="entry name" value="CIRCADIAN CLOCK-CONTROLLED PROTEIN DAYWAKE-RELATED"/>
    <property type="match status" value="1"/>
</dbReference>
<keyword evidence="5" id="KW-1185">Reference proteome</keyword>
<reference evidence="4 5" key="1">
    <citation type="journal article" date="2021" name="BMC Biol.">
        <title>Horizontally acquired antibacterial genes associated with adaptive radiation of ladybird beetles.</title>
        <authorList>
            <person name="Li H.S."/>
            <person name="Tang X.F."/>
            <person name="Huang Y.H."/>
            <person name="Xu Z.Y."/>
            <person name="Chen M.L."/>
            <person name="Du X.Y."/>
            <person name="Qiu B.Y."/>
            <person name="Chen P.T."/>
            <person name="Zhang W."/>
            <person name="Slipinski A."/>
            <person name="Escalona H.E."/>
            <person name="Waterhouse R.M."/>
            <person name="Zwick A."/>
            <person name="Pang H."/>
        </authorList>
    </citation>
    <scope>NUCLEOTIDE SEQUENCE [LARGE SCALE GENOMIC DNA]</scope>
    <source>
        <strain evidence="4">SYSU2018</strain>
    </source>
</reference>